<feature type="transmembrane region" description="Helical" evidence="17">
    <location>
        <begin position="391"/>
        <end position="409"/>
    </location>
</feature>
<feature type="transmembrane region" description="Helical" evidence="17">
    <location>
        <begin position="448"/>
        <end position="469"/>
    </location>
</feature>
<keyword evidence="14" id="KW-0464">Manganese</keyword>
<name>A0A8T5GF58_9ARCH</name>
<dbReference type="GO" id="GO:0004576">
    <property type="term" value="F:oligosaccharyl transferase activity"/>
    <property type="evidence" value="ECO:0007669"/>
    <property type="project" value="InterPro"/>
</dbReference>
<feature type="transmembrane region" description="Helical" evidence="17">
    <location>
        <begin position="242"/>
        <end position="263"/>
    </location>
</feature>
<comment type="cofactor">
    <cofactor evidence="1">
        <name>Mn(2+)</name>
        <dbReference type="ChEBI" id="CHEBI:29035"/>
    </cofactor>
</comment>
<evidence type="ECO:0000256" key="11">
    <source>
        <dbReference type="ARBA" id="ARBA00022842"/>
    </source>
</evidence>
<comment type="catalytic activity">
    <reaction evidence="16">
        <text>an archaeal dolichyl phosphooligosaccharide + [protein]-L-asparagine = an archaeal dolichyl phosphate + a glycoprotein with the oligosaccharide chain attached by N-beta-D-glycosyl linkage to a protein L-asparagine.</text>
        <dbReference type="EC" id="2.4.99.21"/>
    </reaction>
</comment>
<feature type="transmembrane region" description="Helical" evidence="17">
    <location>
        <begin position="139"/>
        <end position="159"/>
    </location>
</feature>
<evidence type="ECO:0000256" key="5">
    <source>
        <dbReference type="ARBA" id="ARBA00010810"/>
    </source>
</evidence>
<dbReference type="Gene3D" id="3.40.50.12610">
    <property type="match status" value="1"/>
</dbReference>
<evidence type="ECO:0000256" key="13">
    <source>
        <dbReference type="ARBA" id="ARBA00023136"/>
    </source>
</evidence>
<evidence type="ECO:0000256" key="3">
    <source>
        <dbReference type="ARBA" id="ARBA00004127"/>
    </source>
</evidence>
<dbReference type="EMBL" id="JABJNZ010000020">
    <property type="protein sequence ID" value="MBT4870176.1"/>
    <property type="molecule type" value="Genomic_DNA"/>
</dbReference>
<keyword evidence="13 17" id="KW-0472">Membrane</keyword>
<feature type="transmembrane region" description="Helical" evidence="17">
    <location>
        <begin position="315"/>
        <end position="334"/>
    </location>
</feature>
<feature type="transmembrane region" description="Helical" evidence="17">
    <location>
        <begin position="211"/>
        <end position="230"/>
    </location>
</feature>
<feature type="transmembrane region" description="Helical" evidence="17">
    <location>
        <begin position="364"/>
        <end position="384"/>
    </location>
</feature>
<proteinExistence type="inferred from homology"/>
<evidence type="ECO:0000256" key="9">
    <source>
        <dbReference type="ARBA" id="ARBA00022692"/>
    </source>
</evidence>
<feature type="transmembrane region" description="Helical" evidence="17">
    <location>
        <begin position="283"/>
        <end position="303"/>
    </location>
</feature>
<dbReference type="AlphaFoldDB" id="A0A8T5GF58"/>
<evidence type="ECO:0000256" key="14">
    <source>
        <dbReference type="ARBA" id="ARBA00023211"/>
    </source>
</evidence>
<dbReference type="PANTHER" id="PTHR13872:SF1">
    <property type="entry name" value="DOLICHYL-DIPHOSPHOOLIGOSACCHARIDE--PROTEIN GLYCOSYLTRANSFERASE SUBUNIT STT3B"/>
    <property type="match status" value="1"/>
</dbReference>
<evidence type="ECO:0000256" key="4">
    <source>
        <dbReference type="ARBA" id="ARBA00004922"/>
    </source>
</evidence>
<accession>A0A8T5GF58</accession>
<dbReference type="GO" id="GO:0046872">
    <property type="term" value="F:metal ion binding"/>
    <property type="evidence" value="ECO:0007669"/>
    <property type="project" value="UniProtKB-KW"/>
</dbReference>
<protein>
    <recommendedName>
        <fullName evidence="6">dolichyl-phosphooligosaccharide-protein glycotransferase</fullName>
        <ecNumber evidence="6">2.4.99.21</ecNumber>
    </recommendedName>
    <alternativeName>
        <fullName evidence="15">Oligosaccharyl transferase</fullName>
    </alternativeName>
</protein>
<evidence type="ECO:0000313" key="20">
    <source>
        <dbReference type="Proteomes" id="UP000722459"/>
    </source>
</evidence>
<evidence type="ECO:0000259" key="18">
    <source>
        <dbReference type="Pfam" id="PF02516"/>
    </source>
</evidence>
<organism evidence="19 20">
    <name type="scientific">Candidatus Iainarchaeum sp</name>
    <dbReference type="NCBI Taxonomy" id="3101447"/>
    <lineage>
        <taxon>Archaea</taxon>
        <taxon>Candidatus Iainarchaeota</taxon>
        <taxon>Candidatus Iainarchaeia</taxon>
        <taxon>Candidatus Iainarchaeales</taxon>
        <taxon>Candidatus Iainarchaeaceae</taxon>
        <taxon>Candidatus Iainarchaeum</taxon>
    </lineage>
</organism>
<comment type="subcellular location">
    <subcellularLocation>
        <location evidence="3">Endomembrane system</location>
        <topology evidence="3">Multi-pass membrane protein</topology>
    </subcellularLocation>
</comment>
<sequence>MDFNEIKQKAWDNRKMILLLLVIFILAFSIRGHLIRYDYIFEFDSYYHARTTMTLIETGGLPDMDPLAYYQNGGEPYSRFSLLWPISGGIYQLFNFWHPFDKDIWFMFVKFLPALYGAIISLSLYWLGKEIYDKKAGVAMAFIAAVTPAFVYRTMAGFFEEDALGFLWMVLGFIFFVRAVKSKQLGQTEIINSVLGGVMFGLMAWTWGMYLLIPVVLLGYFVVAVLFLGSDKDNKQKDIQNFTIKFIISFILFAIIAATANAPWINNASGFASQVIGSQISEIMVVMGIVGSIAIAAALGYLISGTSKDTKKIVSTLLVIVLYIGFFAMLLFMATQPDILADRTQITSLVGEESTGFGAFGTKYNSLIIFPLLAMLLIPIGSFLLKKKNAFSQLILFFWILIPWFMAFYKLKFTYIFGFSMALAAATVVYYTFALLKKYNVEKGTETKIVIGAIFFLLVLGVGAAAIFVPDYQPFNDQNPQWTDAIFWIKDNTPEDAKLFNWWDQGHILAFLTERGVSTDNRNASYSANKAMAEFITTEDANYGYDVAKNQIGADYIVLDQGMFYREYSFAFYNIDEVNYSHPEVAKYREGPVNIIGCGQSGENIDCGGNAFTLEQFDALNSTWTYMPTQFYNGDQPMYIYRDGASLVVLNHATNNSNLAKVWMHSEDTTDFYEEVYHNGSVKIFEIK</sequence>
<dbReference type="EC" id="2.4.99.21" evidence="6"/>
<evidence type="ECO:0000256" key="17">
    <source>
        <dbReference type="SAM" id="Phobius"/>
    </source>
</evidence>
<reference evidence="19" key="1">
    <citation type="journal article" date="2021" name="ISME J.">
        <title>Mercury methylation by metabolically versatile and cosmopolitan marine bacteria.</title>
        <authorList>
            <person name="Lin H."/>
            <person name="Ascher D.B."/>
            <person name="Myung Y."/>
            <person name="Lamborg C.H."/>
            <person name="Hallam S.J."/>
            <person name="Gionfriddo C.M."/>
            <person name="Holt K.E."/>
            <person name="Moreau J.W."/>
        </authorList>
    </citation>
    <scope>NUCLEOTIDE SEQUENCE</scope>
    <source>
        <strain evidence="19">SI075_bin30</strain>
    </source>
</reference>
<dbReference type="Pfam" id="PF02516">
    <property type="entry name" value="STT3"/>
    <property type="match status" value="1"/>
</dbReference>
<comment type="caution">
    <text evidence="19">The sequence shown here is derived from an EMBL/GenBank/DDBJ whole genome shotgun (WGS) entry which is preliminary data.</text>
</comment>
<dbReference type="InterPro" id="IPR003674">
    <property type="entry name" value="Oligo_trans_STT3"/>
</dbReference>
<evidence type="ECO:0000256" key="10">
    <source>
        <dbReference type="ARBA" id="ARBA00022723"/>
    </source>
</evidence>
<evidence type="ECO:0000256" key="1">
    <source>
        <dbReference type="ARBA" id="ARBA00001936"/>
    </source>
</evidence>
<evidence type="ECO:0000256" key="15">
    <source>
        <dbReference type="ARBA" id="ARBA00030679"/>
    </source>
</evidence>
<gene>
    <name evidence="19" type="ORF">HON47_01225</name>
</gene>
<evidence type="ECO:0000256" key="7">
    <source>
        <dbReference type="ARBA" id="ARBA00022676"/>
    </source>
</evidence>
<evidence type="ECO:0000256" key="16">
    <source>
        <dbReference type="ARBA" id="ARBA00034066"/>
    </source>
</evidence>
<comment type="similarity">
    <text evidence="5">Belongs to the STT3 family.</text>
</comment>
<feature type="domain" description="Oligosaccharyl transferase STT3 N-terminal" evidence="18">
    <location>
        <begin position="37"/>
        <end position="462"/>
    </location>
</feature>
<dbReference type="GO" id="GO:0016020">
    <property type="term" value="C:membrane"/>
    <property type="evidence" value="ECO:0007669"/>
    <property type="project" value="InterPro"/>
</dbReference>
<dbReference type="Proteomes" id="UP000722459">
    <property type="component" value="Unassembled WGS sequence"/>
</dbReference>
<feature type="transmembrane region" description="Helical" evidence="17">
    <location>
        <begin position="104"/>
        <end position="127"/>
    </location>
</feature>
<comment type="cofactor">
    <cofactor evidence="2">
        <name>Mg(2+)</name>
        <dbReference type="ChEBI" id="CHEBI:18420"/>
    </cofactor>
</comment>
<feature type="transmembrane region" description="Helical" evidence="17">
    <location>
        <begin position="415"/>
        <end position="436"/>
    </location>
</feature>
<dbReference type="PANTHER" id="PTHR13872">
    <property type="entry name" value="DOLICHYL-DIPHOSPHOOLIGOSACCHARIDE--PROTEIN GLYCOSYLTRANSFERASE SUBUNIT"/>
    <property type="match status" value="1"/>
</dbReference>
<keyword evidence="12 17" id="KW-1133">Transmembrane helix</keyword>
<keyword evidence="7" id="KW-0328">Glycosyltransferase</keyword>
<keyword evidence="9 17" id="KW-0812">Transmembrane</keyword>
<keyword evidence="8" id="KW-0808">Transferase</keyword>
<evidence type="ECO:0000256" key="8">
    <source>
        <dbReference type="ARBA" id="ARBA00022679"/>
    </source>
</evidence>
<feature type="transmembrane region" description="Helical" evidence="17">
    <location>
        <begin position="165"/>
        <end position="181"/>
    </location>
</feature>
<keyword evidence="11" id="KW-0460">Magnesium</keyword>
<evidence type="ECO:0000313" key="19">
    <source>
        <dbReference type="EMBL" id="MBT4870176.1"/>
    </source>
</evidence>
<evidence type="ECO:0000256" key="2">
    <source>
        <dbReference type="ARBA" id="ARBA00001946"/>
    </source>
</evidence>
<evidence type="ECO:0000256" key="12">
    <source>
        <dbReference type="ARBA" id="ARBA00022989"/>
    </source>
</evidence>
<comment type="pathway">
    <text evidence="4">Protein modification; protein glycosylation.</text>
</comment>
<keyword evidence="10" id="KW-0479">Metal-binding</keyword>
<dbReference type="GO" id="GO:0012505">
    <property type="term" value="C:endomembrane system"/>
    <property type="evidence" value="ECO:0007669"/>
    <property type="project" value="UniProtKB-SubCell"/>
</dbReference>
<dbReference type="InterPro" id="IPR048307">
    <property type="entry name" value="STT3_N"/>
</dbReference>
<evidence type="ECO:0000256" key="6">
    <source>
        <dbReference type="ARBA" id="ARBA00012602"/>
    </source>
</evidence>